<dbReference type="SMART" id="SM00028">
    <property type="entry name" value="TPR"/>
    <property type="match status" value="5"/>
</dbReference>
<keyword evidence="1" id="KW-0802">TPR repeat</keyword>
<keyword evidence="3" id="KW-1185">Reference proteome</keyword>
<gene>
    <name evidence="2" type="ORF">EB812_11115</name>
</gene>
<dbReference type="InterPro" id="IPR019734">
    <property type="entry name" value="TPR_rpt"/>
</dbReference>
<protein>
    <submittedName>
        <fullName evidence="2">Tetratricopeptide repeat protein</fullName>
    </submittedName>
</protein>
<organism evidence="2 3">
    <name type="scientific">Desulfovibrio legallii</name>
    <dbReference type="NCBI Taxonomy" id="571438"/>
    <lineage>
        <taxon>Bacteria</taxon>
        <taxon>Pseudomonadati</taxon>
        <taxon>Thermodesulfobacteriota</taxon>
        <taxon>Desulfovibrionia</taxon>
        <taxon>Desulfovibrionales</taxon>
        <taxon>Desulfovibrionaceae</taxon>
        <taxon>Desulfovibrio</taxon>
    </lineage>
</organism>
<dbReference type="PANTHER" id="PTHR44366:SF1">
    <property type="entry name" value="UDP-N-ACETYLGLUCOSAMINE--PEPTIDE N-ACETYLGLUCOSAMINYLTRANSFERASE 110 KDA SUBUNIT"/>
    <property type="match status" value="1"/>
</dbReference>
<dbReference type="PANTHER" id="PTHR44366">
    <property type="entry name" value="UDP-N-ACETYLGLUCOSAMINE--PEPTIDE N-ACETYLGLUCOSAMINYLTRANSFERASE 110 KDA SUBUNIT"/>
    <property type="match status" value="1"/>
</dbReference>
<evidence type="ECO:0000256" key="1">
    <source>
        <dbReference type="PROSITE-ProRule" id="PRU00339"/>
    </source>
</evidence>
<feature type="repeat" description="TPR" evidence="1">
    <location>
        <begin position="26"/>
        <end position="59"/>
    </location>
</feature>
<dbReference type="Pfam" id="PF13432">
    <property type="entry name" value="TPR_16"/>
    <property type="match status" value="1"/>
</dbReference>
<dbReference type="EMBL" id="SIXC01000017">
    <property type="protein sequence ID" value="TBH78262.1"/>
    <property type="molecule type" value="Genomic_DNA"/>
</dbReference>
<feature type="repeat" description="TPR" evidence="1">
    <location>
        <begin position="94"/>
        <end position="127"/>
    </location>
</feature>
<dbReference type="Proteomes" id="UP000292919">
    <property type="component" value="Unassembled WGS sequence"/>
</dbReference>
<dbReference type="InterPro" id="IPR037919">
    <property type="entry name" value="OGT"/>
</dbReference>
<name>A0A6H3FC20_9BACT</name>
<dbReference type="AlphaFoldDB" id="A0A6H3FC20"/>
<proteinExistence type="predicted"/>
<accession>A0A6H3FC20</accession>
<sequence length="210" mass="23227">MKARYDDLDEYIADLKAEIAQNEQCATHYYNLGLALLTKRDFVAAEESFLNAVRNSPHLAEAYVQLGGICLERGDLDGCLRYNEEAANCRAKFPVPWSNIAFVHLQRGEPGKAVTALKKALKWDPDFVQAQNALATAYYMQGEFKAAEEQCRKIIETHPGFAPAWNNLALALFDLGDAVGAAEAARKAVELGFDVPQGFKEELRTAGQEV</sequence>
<evidence type="ECO:0000313" key="3">
    <source>
        <dbReference type="Proteomes" id="UP000292919"/>
    </source>
</evidence>
<evidence type="ECO:0000313" key="2">
    <source>
        <dbReference type="EMBL" id="TBH78262.1"/>
    </source>
</evidence>
<dbReference type="Gene3D" id="1.25.40.10">
    <property type="entry name" value="Tetratricopeptide repeat domain"/>
    <property type="match status" value="2"/>
</dbReference>
<dbReference type="SUPFAM" id="SSF48452">
    <property type="entry name" value="TPR-like"/>
    <property type="match status" value="1"/>
</dbReference>
<dbReference type="RefSeq" id="WP_118230555.1">
    <property type="nucleotide sequence ID" value="NZ_DBFBQU010000088.1"/>
</dbReference>
<dbReference type="GO" id="GO:0097363">
    <property type="term" value="F:protein O-acetylglucosaminyltransferase activity"/>
    <property type="evidence" value="ECO:0007669"/>
    <property type="project" value="TreeGrafter"/>
</dbReference>
<comment type="caution">
    <text evidence="2">The sequence shown here is derived from an EMBL/GenBank/DDBJ whole genome shotgun (WGS) entry which is preliminary data.</text>
</comment>
<dbReference type="InterPro" id="IPR011990">
    <property type="entry name" value="TPR-like_helical_dom_sf"/>
</dbReference>
<dbReference type="GO" id="GO:0006493">
    <property type="term" value="P:protein O-linked glycosylation"/>
    <property type="evidence" value="ECO:0007669"/>
    <property type="project" value="InterPro"/>
</dbReference>
<reference evidence="2 3" key="1">
    <citation type="submission" date="2018-12" db="EMBL/GenBank/DDBJ databases">
        <title>First genome draft of Desulfovibrio legallis sp. nov.</title>
        <authorList>
            <person name="Ben Dhia O."/>
            <person name="Najjari A."/>
            <person name="Ferjani R."/>
            <person name="Fhoula I."/>
            <person name="Fardeau M.-L."/>
            <person name="Boudabbous A."/>
            <person name="Ouzari H.I."/>
        </authorList>
    </citation>
    <scope>NUCLEOTIDE SEQUENCE [LARGE SCALE GENOMIC DNA]</scope>
    <source>
        <strain evidence="2 3">H1T</strain>
    </source>
</reference>
<dbReference type="Pfam" id="PF14559">
    <property type="entry name" value="TPR_19"/>
    <property type="match status" value="1"/>
</dbReference>
<dbReference type="PROSITE" id="PS50005">
    <property type="entry name" value="TPR"/>
    <property type="match status" value="2"/>
</dbReference>